<feature type="domain" description="RBP-J/Cbf11/Cbf12 DNA binding" evidence="12">
    <location>
        <begin position="33"/>
        <end position="164"/>
    </location>
</feature>
<dbReference type="InterPro" id="IPR015350">
    <property type="entry name" value="Beta-trefoil_DNA-bd_dom"/>
</dbReference>
<accession>A0AAQ5XN96</accession>
<dbReference type="SUPFAM" id="SSF81296">
    <property type="entry name" value="E set domains"/>
    <property type="match status" value="1"/>
</dbReference>
<dbReference type="GO" id="GO:0005667">
    <property type="term" value="C:transcription regulator complex"/>
    <property type="evidence" value="ECO:0007669"/>
    <property type="project" value="UniProtKB-ARBA"/>
</dbReference>
<organism evidence="14 15">
    <name type="scientific">Amphiprion ocellaris</name>
    <name type="common">Clown anemonefish</name>
    <dbReference type="NCBI Taxonomy" id="80972"/>
    <lineage>
        <taxon>Eukaryota</taxon>
        <taxon>Metazoa</taxon>
        <taxon>Chordata</taxon>
        <taxon>Craniata</taxon>
        <taxon>Vertebrata</taxon>
        <taxon>Euteleostomi</taxon>
        <taxon>Actinopterygii</taxon>
        <taxon>Neopterygii</taxon>
        <taxon>Teleostei</taxon>
        <taxon>Neoteleostei</taxon>
        <taxon>Acanthomorphata</taxon>
        <taxon>Ovalentaria</taxon>
        <taxon>Pomacentridae</taxon>
        <taxon>Amphiprion</taxon>
    </lineage>
</organism>
<comment type="similarity">
    <text evidence="2">Belongs to the Su(H) family.</text>
</comment>
<feature type="compositionally biased region" description="Low complexity" evidence="11">
    <location>
        <begin position="399"/>
        <end position="415"/>
    </location>
</feature>
<dbReference type="GO" id="GO:0000978">
    <property type="term" value="F:RNA polymerase II cis-regulatory region sequence-specific DNA binding"/>
    <property type="evidence" value="ECO:0007669"/>
    <property type="project" value="InterPro"/>
</dbReference>
<reference evidence="14" key="2">
    <citation type="submission" date="2025-08" db="UniProtKB">
        <authorList>
            <consortium name="Ensembl"/>
        </authorList>
    </citation>
    <scope>IDENTIFICATION</scope>
</reference>
<dbReference type="GO" id="GO:0000122">
    <property type="term" value="P:negative regulation of transcription by RNA polymerase II"/>
    <property type="evidence" value="ECO:0007669"/>
    <property type="project" value="UniProtKB-ARBA"/>
</dbReference>
<evidence type="ECO:0000259" key="13">
    <source>
        <dbReference type="SMART" id="SM01268"/>
    </source>
</evidence>
<dbReference type="InterPro" id="IPR015351">
    <property type="entry name" value="RBP-J/Cbf11/Cbf12_DNA-bd"/>
</dbReference>
<dbReference type="Pfam" id="PF09271">
    <property type="entry name" value="LAG1-DNAbind"/>
    <property type="match status" value="1"/>
</dbReference>
<dbReference type="Proteomes" id="UP001501940">
    <property type="component" value="Chromosome 4"/>
</dbReference>
<keyword evidence="4" id="KW-0677">Repeat</keyword>
<evidence type="ECO:0000313" key="15">
    <source>
        <dbReference type="Proteomes" id="UP001501940"/>
    </source>
</evidence>
<feature type="compositionally biased region" description="Low complexity" evidence="11">
    <location>
        <begin position="423"/>
        <end position="443"/>
    </location>
</feature>
<evidence type="ECO:0000313" key="14">
    <source>
        <dbReference type="Ensembl" id="ENSAOCP00000042287.1"/>
    </source>
</evidence>
<dbReference type="Gene3D" id="2.80.10.50">
    <property type="match status" value="1"/>
</dbReference>
<reference evidence="14 15" key="1">
    <citation type="submission" date="2022-01" db="EMBL/GenBank/DDBJ databases">
        <title>A chromosome-scale genome assembly of the false clownfish, Amphiprion ocellaris.</title>
        <authorList>
            <person name="Ryu T."/>
        </authorList>
    </citation>
    <scope>NUCLEOTIDE SEQUENCE [LARGE SCALE GENOMIC DNA]</scope>
</reference>
<dbReference type="Gene3D" id="2.60.40.1450">
    <property type="entry name" value="LAG1, DNA binding domain"/>
    <property type="match status" value="1"/>
</dbReference>
<dbReference type="SMART" id="SM01268">
    <property type="entry name" value="BTD"/>
    <property type="match status" value="1"/>
</dbReference>
<keyword evidence="3" id="KW-0678">Repressor</keyword>
<dbReference type="GO" id="GO:0007399">
    <property type="term" value="P:nervous system development"/>
    <property type="evidence" value="ECO:0007669"/>
    <property type="project" value="UniProtKB-ARBA"/>
</dbReference>
<name>A0AAQ5XN96_AMPOC</name>
<dbReference type="GO" id="GO:0007221">
    <property type="term" value="P:positive regulation of transcription of Notch receptor target"/>
    <property type="evidence" value="ECO:0007669"/>
    <property type="project" value="UniProtKB-ARBA"/>
</dbReference>
<dbReference type="FunFam" id="2.60.40.10:FF:000074">
    <property type="entry name" value="Recombining binding protein suppressor of hairless, putative"/>
    <property type="match status" value="1"/>
</dbReference>
<dbReference type="SUPFAM" id="SSF110217">
    <property type="entry name" value="DNA-binding protein LAG-1 (CSL)"/>
    <property type="match status" value="1"/>
</dbReference>
<evidence type="ECO:0000256" key="2">
    <source>
        <dbReference type="ARBA" id="ARBA00009704"/>
    </source>
</evidence>
<dbReference type="Pfam" id="PF09270">
    <property type="entry name" value="BTD"/>
    <property type="match status" value="1"/>
</dbReference>
<keyword evidence="9" id="KW-0804">Transcription</keyword>
<dbReference type="InterPro" id="IPR008967">
    <property type="entry name" value="p53-like_TF_DNA-bd_sf"/>
</dbReference>
<evidence type="ECO:0000256" key="5">
    <source>
        <dbReference type="ARBA" id="ARBA00022976"/>
    </source>
</evidence>
<proteinExistence type="inferred from homology"/>
<dbReference type="GO" id="GO:0001228">
    <property type="term" value="F:DNA-binding transcription activator activity, RNA polymerase II-specific"/>
    <property type="evidence" value="ECO:0007669"/>
    <property type="project" value="InterPro"/>
</dbReference>
<dbReference type="InterPro" id="IPR036358">
    <property type="entry name" value="BTD_sf"/>
</dbReference>
<evidence type="ECO:0000256" key="7">
    <source>
        <dbReference type="ARBA" id="ARBA00023125"/>
    </source>
</evidence>
<dbReference type="SUPFAM" id="SSF49417">
    <property type="entry name" value="p53-like transcription factors"/>
    <property type="match status" value="1"/>
</dbReference>
<dbReference type="CDD" id="cd01176">
    <property type="entry name" value="IPT_RBP-Jkappa"/>
    <property type="match status" value="1"/>
</dbReference>
<comment type="subcellular location">
    <subcellularLocation>
        <location evidence="1">Nucleus</location>
    </subcellularLocation>
</comment>
<evidence type="ECO:0008006" key="16">
    <source>
        <dbReference type="Google" id="ProtNLM"/>
    </source>
</evidence>
<dbReference type="PANTHER" id="PTHR10665">
    <property type="entry name" value="RECOMBINING BINDING PROTEIN SUPPRESSOR OF HAIRLESS"/>
    <property type="match status" value="1"/>
</dbReference>
<evidence type="ECO:0000256" key="10">
    <source>
        <dbReference type="ARBA" id="ARBA00023242"/>
    </source>
</evidence>
<reference evidence="14" key="3">
    <citation type="submission" date="2025-09" db="UniProtKB">
        <authorList>
            <consortium name="Ensembl"/>
        </authorList>
    </citation>
    <scope>IDENTIFICATION</scope>
</reference>
<evidence type="ECO:0000259" key="12">
    <source>
        <dbReference type="SMART" id="SM01267"/>
    </source>
</evidence>
<keyword evidence="10" id="KW-0539">Nucleus</keyword>
<dbReference type="FunFam" id="2.80.10.50:FF:000003">
    <property type="entry name" value="recombining binding protein suppressor of hairless"/>
    <property type="match status" value="1"/>
</dbReference>
<keyword evidence="6" id="KW-0805">Transcription regulation</keyword>
<protein>
    <recommendedName>
        <fullName evidence="16">Recombination signal binding protein for immunoglobulin kappa J region a</fullName>
    </recommendedName>
</protein>
<feature type="domain" description="Beta-trefoil DNA-binding" evidence="13">
    <location>
        <begin position="165"/>
        <end position="442"/>
    </location>
</feature>
<evidence type="ECO:0000256" key="4">
    <source>
        <dbReference type="ARBA" id="ARBA00022737"/>
    </source>
</evidence>
<feature type="region of interest" description="Disordered" evidence="11">
    <location>
        <begin position="399"/>
        <end position="443"/>
    </location>
</feature>
<dbReference type="InterPro" id="IPR014756">
    <property type="entry name" value="Ig_E-set"/>
</dbReference>
<keyword evidence="8" id="KW-0010">Activator</keyword>
<dbReference type="InterPro" id="IPR040159">
    <property type="entry name" value="CLS_fam"/>
</dbReference>
<dbReference type="SMART" id="SM01267">
    <property type="entry name" value="LAG1_DNAbind"/>
    <property type="match status" value="1"/>
</dbReference>
<keyword evidence="7" id="KW-0238">DNA-binding</keyword>
<evidence type="ECO:0000256" key="8">
    <source>
        <dbReference type="ARBA" id="ARBA00023159"/>
    </source>
</evidence>
<evidence type="ECO:0000256" key="1">
    <source>
        <dbReference type="ARBA" id="ARBA00004123"/>
    </source>
</evidence>
<dbReference type="AlphaFoldDB" id="A0AAQ5XN96"/>
<keyword evidence="15" id="KW-1185">Reference proteome</keyword>
<evidence type="ECO:0000256" key="3">
    <source>
        <dbReference type="ARBA" id="ARBA00022491"/>
    </source>
</evidence>
<evidence type="ECO:0000256" key="11">
    <source>
        <dbReference type="SAM" id="MobiDB-lite"/>
    </source>
</evidence>
<evidence type="ECO:0000256" key="6">
    <source>
        <dbReference type="ARBA" id="ARBA00023015"/>
    </source>
</evidence>
<dbReference type="GeneTree" id="ENSGT00390000005197"/>
<dbReference type="InterPro" id="IPR038007">
    <property type="entry name" value="RBP-Jkappa_IPT"/>
</dbReference>
<dbReference type="FunFam" id="2.60.40.1450:FF:000001">
    <property type="entry name" value="Recombining binding protein suppressor of hairless"/>
    <property type="match status" value="1"/>
</dbReference>
<keyword evidence="5" id="KW-0914">Notch signaling pathway</keyword>
<dbReference type="GO" id="GO:0005654">
    <property type="term" value="C:nucleoplasm"/>
    <property type="evidence" value="ECO:0007669"/>
    <property type="project" value="UniProtKB-ARBA"/>
</dbReference>
<dbReference type="Ensembl" id="ENSAOCT00000069985.1">
    <property type="protein sequence ID" value="ENSAOCP00000042287.1"/>
    <property type="gene ID" value="ENSAOCG00000003307.2"/>
</dbReference>
<sequence length="443" mass="49170">MFLICRKFGERPQPQRLTREAMRNYLKEKDDQTVLILHAKVAQKSYGNEKRFFCPPPCVYLLGTGWQKKLENMEKEGCTEQEAQPCAFIGIGNSEQEMQQLNLEGKHFCTAKTLYISDSDKRKHFMLSVKMLYGNSSNIGVFLSKRIKVISKPSKKKQSLKNADLCIASGTKVALFNRLRSQTVSTRYLHVEGGNFHASSQQWGAFHIHLLDDDESEGEEFAVRDGYIHYGQTVKLVCSVSGMALPRLIIRKVDKQTALLDADDPVSQLHKCAFYLKDTDRMYLCLSQERIIQFQLNGGGDVAMLELTGQNFTPNLRVWFGDVEADTMYRCGESVLCVVPDISAFREGWRWVRQPVQVPVTLVRNDGIIYATALTFTYTPEPGPRPHCSAAGAILRSHSTSSSSPASSSSPSSSLGGLGDGHGAYSSSDSGMSSAASTMSVLS</sequence>
<evidence type="ECO:0000256" key="9">
    <source>
        <dbReference type="ARBA" id="ARBA00023163"/>
    </source>
</evidence>
<dbReference type="InterPro" id="IPR037095">
    <property type="entry name" value="RBP-J/Cbf11_DNA-bd_sf"/>
</dbReference>
<dbReference type="GO" id="GO:0048513">
    <property type="term" value="P:animal organ development"/>
    <property type="evidence" value="ECO:0007669"/>
    <property type="project" value="UniProtKB-ARBA"/>
</dbReference>